<keyword evidence="4" id="KW-1185">Reference proteome</keyword>
<dbReference type="Pfam" id="PF18253">
    <property type="entry name" value="HipN"/>
    <property type="match status" value="1"/>
</dbReference>
<dbReference type="InterPro" id="IPR034649">
    <property type="entry name" value="Hip_N"/>
</dbReference>
<dbReference type="InterPro" id="IPR002110">
    <property type="entry name" value="Ankyrin_rpt"/>
</dbReference>
<name>A0A1Q3BZN3_CEPFO</name>
<dbReference type="AlphaFoldDB" id="A0A1Q3BZN3"/>
<gene>
    <name evidence="3" type="ORF">CFOL_v3_16969</name>
</gene>
<protein>
    <recommendedName>
        <fullName evidence="2">Hsp70-interacting protein N-terminal domain-containing protein</fullName>
    </recommendedName>
</protein>
<dbReference type="OrthoDB" id="673776at2759"/>
<dbReference type="Pfam" id="PF12796">
    <property type="entry name" value="Ank_2"/>
    <property type="match status" value="1"/>
</dbReference>
<sequence>MEKITFNQDELKQFKQFIQKCKYSPSILADPALSFLRYYLQGLMVRTISMTTFTIRDQTLDVFDDDDKEKLVSSYNGQMSFAYRNHYFITSDQLLPKACADESLNCAKALLGGEVDHLHSDVYAPRWGIQPLFFAVENYSYNLVKLLLDRNAKTDVRTENGTRSLNLALEKFRQHYYLIYWTPEDSIFKLLIMFCFP</sequence>
<dbReference type="GO" id="GO:0046983">
    <property type="term" value="F:protein dimerization activity"/>
    <property type="evidence" value="ECO:0007669"/>
    <property type="project" value="InterPro"/>
</dbReference>
<dbReference type="InterPro" id="IPR036770">
    <property type="entry name" value="Ankyrin_rpt-contain_sf"/>
</dbReference>
<evidence type="ECO:0000313" key="4">
    <source>
        <dbReference type="Proteomes" id="UP000187406"/>
    </source>
</evidence>
<evidence type="ECO:0000259" key="2">
    <source>
        <dbReference type="Pfam" id="PF18253"/>
    </source>
</evidence>
<keyword evidence="1" id="KW-0040">ANK repeat</keyword>
<dbReference type="Gene3D" id="6.10.250.3420">
    <property type="match status" value="1"/>
</dbReference>
<dbReference type="Gene3D" id="1.25.40.20">
    <property type="entry name" value="Ankyrin repeat-containing domain"/>
    <property type="match status" value="1"/>
</dbReference>
<comment type="caution">
    <text evidence="3">The sequence shown here is derived from an EMBL/GenBank/DDBJ whole genome shotgun (WGS) entry which is preliminary data.</text>
</comment>
<dbReference type="SUPFAM" id="SSF48403">
    <property type="entry name" value="Ankyrin repeat"/>
    <property type="match status" value="1"/>
</dbReference>
<dbReference type="EMBL" id="BDDD01001112">
    <property type="protein sequence ID" value="GAV73484.1"/>
    <property type="molecule type" value="Genomic_DNA"/>
</dbReference>
<reference evidence="4" key="1">
    <citation type="submission" date="2016-04" db="EMBL/GenBank/DDBJ databases">
        <title>Cephalotus genome sequencing.</title>
        <authorList>
            <person name="Fukushima K."/>
            <person name="Hasebe M."/>
            <person name="Fang X."/>
        </authorList>
    </citation>
    <scope>NUCLEOTIDE SEQUENCE [LARGE SCALE GENOMIC DNA]</scope>
    <source>
        <strain evidence="4">cv. St1</strain>
    </source>
</reference>
<feature type="repeat" description="ANK" evidence="1">
    <location>
        <begin position="127"/>
        <end position="159"/>
    </location>
</feature>
<dbReference type="InParanoid" id="A0A1Q3BZN3"/>
<accession>A0A1Q3BZN3</accession>
<feature type="domain" description="Hsp70-interacting protein N-terminal" evidence="2">
    <location>
        <begin position="8"/>
        <end position="43"/>
    </location>
</feature>
<proteinExistence type="predicted"/>
<dbReference type="Proteomes" id="UP000187406">
    <property type="component" value="Unassembled WGS sequence"/>
</dbReference>
<evidence type="ECO:0000313" key="3">
    <source>
        <dbReference type="EMBL" id="GAV73484.1"/>
    </source>
</evidence>
<organism evidence="3 4">
    <name type="scientific">Cephalotus follicularis</name>
    <name type="common">Albany pitcher plant</name>
    <dbReference type="NCBI Taxonomy" id="3775"/>
    <lineage>
        <taxon>Eukaryota</taxon>
        <taxon>Viridiplantae</taxon>
        <taxon>Streptophyta</taxon>
        <taxon>Embryophyta</taxon>
        <taxon>Tracheophyta</taxon>
        <taxon>Spermatophyta</taxon>
        <taxon>Magnoliopsida</taxon>
        <taxon>eudicotyledons</taxon>
        <taxon>Gunneridae</taxon>
        <taxon>Pentapetalae</taxon>
        <taxon>rosids</taxon>
        <taxon>fabids</taxon>
        <taxon>Oxalidales</taxon>
        <taxon>Cephalotaceae</taxon>
        <taxon>Cephalotus</taxon>
    </lineage>
</organism>
<dbReference type="PROSITE" id="PS50088">
    <property type="entry name" value="ANK_REPEAT"/>
    <property type="match status" value="1"/>
</dbReference>
<evidence type="ECO:0000256" key="1">
    <source>
        <dbReference type="PROSITE-ProRule" id="PRU00023"/>
    </source>
</evidence>